<evidence type="ECO:0000313" key="4">
    <source>
        <dbReference type="Proteomes" id="UP000061135"/>
    </source>
</evidence>
<accession>A0A0E3ZKI0</accession>
<dbReference type="PANTHER" id="PTHR43630:SF2">
    <property type="entry name" value="GLYCOSYLTRANSFERASE"/>
    <property type="match status" value="1"/>
</dbReference>
<dbReference type="PATRIC" id="fig|576611.7.peg.529"/>
<evidence type="ECO:0000259" key="2">
    <source>
        <dbReference type="Pfam" id="PF00535"/>
    </source>
</evidence>
<dbReference type="STRING" id="1835254.CL55_00005240"/>
<dbReference type="AlphaFoldDB" id="A0A0E3ZKI0"/>
<dbReference type="InterPro" id="IPR001173">
    <property type="entry name" value="Glyco_trans_2-like"/>
</dbReference>
<sequence length="259" mass="29099">MPTLSVILITRNEEANLADCLASLEGIAQQIVVVDTNSTDNTLEIAKKHGALISQPADWPGFGSQKNRALDLATGDWILSLDADERLTPALRSEILTAIHHSAHVDCFAIPRLSWYCGRFIRHSGWSPDYVDRLFKRGTARFSDDLVHERLIPNGQVAKLENPMLHFSFMNYSQVLQKLDRYSTASAEQAFSKGKKSSPLTAVLHGIWAFTRTYFVRLGFLDGPQGFALAISNGQGTYYRYMKLWHLHQEANSNNFLSK</sequence>
<dbReference type="SUPFAM" id="SSF53448">
    <property type="entry name" value="Nucleotide-diphospho-sugar transferases"/>
    <property type="match status" value="1"/>
</dbReference>
<dbReference type="PANTHER" id="PTHR43630">
    <property type="entry name" value="POLY-BETA-1,6-N-ACETYL-D-GLUCOSAMINE SYNTHASE"/>
    <property type="match status" value="1"/>
</dbReference>
<dbReference type="OrthoDB" id="9815923at2"/>
<keyword evidence="4" id="KW-1185">Reference proteome</keyword>
<dbReference type="EMBL" id="CP007501">
    <property type="protein sequence ID" value="AKD24857.1"/>
    <property type="molecule type" value="Genomic_DNA"/>
</dbReference>
<dbReference type="Pfam" id="PF00535">
    <property type="entry name" value="Glycos_transf_2"/>
    <property type="match status" value="1"/>
</dbReference>
<organism evidence="3 4">
    <name type="scientific">Polynucleobacter duraquae</name>
    <dbReference type="NCBI Taxonomy" id="1835254"/>
    <lineage>
        <taxon>Bacteria</taxon>
        <taxon>Pseudomonadati</taxon>
        <taxon>Pseudomonadota</taxon>
        <taxon>Betaproteobacteria</taxon>
        <taxon>Burkholderiales</taxon>
        <taxon>Burkholderiaceae</taxon>
        <taxon>Polynucleobacter</taxon>
    </lineage>
</organism>
<dbReference type="KEGG" id="pdq:CL55_00005240"/>
<proteinExistence type="inferred from homology"/>
<gene>
    <name evidence="3" type="ORF">CL55_00005240</name>
</gene>
<evidence type="ECO:0000313" key="3">
    <source>
        <dbReference type="EMBL" id="AKD24857.1"/>
    </source>
</evidence>
<comment type="similarity">
    <text evidence="1">Belongs to the glycosyltransferase 2 family. WaaE/KdtX subfamily.</text>
</comment>
<dbReference type="Gene3D" id="3.90.550.10">
    <property type="entry name" value="Spore Coat Polysaccharide Biosynthesis Protein SpsA, Chain A"/>
    <property type="match status" value="1"/>
</dbReference>
<dbReference type="RefSeq" id="WP_046329749.1">
    <property type="nucleotide sequence ID" value="NZ_CP007501.1"/>
</dbReference>
<dbReference type="InterPro" id="IPR029044">
    <property type="entry name" value="Nucleotide-diphossugar_trans"/>
</dbReference>
<evidence type="ECO:0000256" key="1">
    <source>
        <dbReference type="ARBA" id="ARBA00038494"/>
    </source>
</evidence>
<feature type="domain" description="Glycosyltransferase 2-like" evidence="2">
    <location>
        <begin position="5"/>
        <end position="129"/>
    </location>
</feature>
<reference evidence="3 4" key="1">
    <citation type="submission" date="2014-03" db="EMBL/GenBank/DDBJ databases">
        <title>Genome of Polynucleobacter strain MWH-MoK4.</title>
        <authorList>
            <person name="Hahn M.W."/>
        </authorList>
    </citation>
    <scope>NUCLEOTIDE SEQUENCE [LARGE SCALE GENOMIC DNA]</scope>
    <source>
        <strain evidence="3 4">MWH-MoK4</strain>
    </source>
</reference>
<protein>
    <submittedName>
        <fullName evidence="3">Glycosyltransferases involved in cell wall biogenesis</fullName>
    </submittedName>
</protein>
<name>A0A0E3ZKI0_9BURK</name>
<dbReference type="CDD" id="cd02511">
    <property type="entry name" value="Beta4Glucosyltransferase"/>
    <property type="match status" value="1"/>
</dbReference>
<dbReference type="HOGENOM" id="CLU_065962_1_0_4"/>
<dbReference type="Proteomes" id="UP000061135">
    <property type="component" value="Chromosome"/>
</dbReference>